<dbReference type="AlphaFoldDB" id="A0AAP2DVY4"/>
<evidence type="ECO:0000313" key="4">
    <source>
        <dbReference type="Proteomes" id="UP001319080"/>
    </source>
</evidence>
<evidence type="ECO:0000313" key="3">
    <source>
        <dbReference type="EMBL" id="MBT1707394.1"/>
    </source>
</evidence>
<keyword evidence="1" id="KW-1133">Transmembrane helix</keyword>
<dbReference type="GO" id="GO:0008237">
    <property type="term" value="F:metallopeptidase activity"/>
    <property type="evidence" value="ECO:0007669"/>
    <property type="project" value="UniProtKB-KW"/>
</dbReference>
<keyword evidence="1" id="KW-0812">Transmembrane</keyword>
<protein>
    <submittedName>
        <fullName evidence="3">CPBP family intramembrane metalloprotease</fullName>
        <ecNumber evidence="3">3.4.24.-</ecNumber>
    </submittedName>
</protein>
<accession>A0AAP2DVY4</accession>
<dbReference type="GO" id="GO:0080120">
    <property type="term" value="P:CAAX-box protein maturation"/>
    <property type="evidence" value="ECO:0007669"/>
    <property type="project" value="UniProtKB-ARBA"/>
</dbReference>
<feature type="domain" description="CAAX prenyl protease 2/Lysostaphin resistance protein A-like" evidence="2">
    <location>
        <begin position="123"/>
        <end position="211"/>
    </location>
</feature>
<feature type="transmembrane region" description="Helical" evidence="1">
    <location>
        <begin position="44"/>
        <end position="62"/>
    </location>
</feature>
<feature type="transmembrane region" description="Helical" evidence="1">
    <location>
        <begin position="125"/>
        <end position="143"/>
    </location>
</feature>
<comment type="caution">
    <text evidence="3">The sequence shown here is derived from an EMBL/GenBank/DDBJ whole genome shotgun (WGS) entry which is preliminary data.</text>
</comment>
<evidence type="ECO:0000256" key="1">
    <source>
        <dbReference type="SAM" id="Phobius"/>
    </source>
</evidence>
<dbReference type="Proteomes" id="UP001319080">
    <property type="component" value="Unassembled WGS sequence"/>
</dbReference>
<organism evidence="3 4">
    <name type="scientific">Dawidia cretensis</name>
    <dbReference type="NCBI Taxonomy" id="2782350"/>
    <lineage>
        <taxon>Bacteria</taxon>
        <taxon>Pseudomonadati</taxon>
        <taxon>Bacteroidota</taxon>
        <taxon>Cytophagia</taxon>
        <taxon>Cytophagales</taxon>
        <taxon>Chryseotaleaceae</taxon>
        <taxon>Dawidia</taxon>
    </lineage>
</organism>
<dbReference type="RefSeq" id="WP_254082983.1">
    <property type="nucleotide sequence ID" value="NZ_JAHESE010000002.1"/>
</dbReference>
<sequence>MKTQQSVIYPNIMQSFSIAGIIILALLIFAPLTTLPITIISREASNLLYYLCAMGVSFLVVQKIRKIKVKTATYTFKFDNSHVIYLVIAISISLLFGIISPVSMLIPMPESVRASLIEMVNQTSLFTFVLMVIAAPVLEELIFRGVILDGLLKQAYSPSKAIIISSFLFGIVHLNPWQFVAAFLVGLFAGWVFYKTRNMVYPIVIHSTTNLCGYLIRTFADHKSIINYSLLDMYGGLINLAIITVGSVGVIVLCIYCLNRIFMAKYVDVLKN</sequence>
<keyword evidence="4" id="KW-1185">Reference proteome</keyword>
<dbReference type="InterPro" id="IPR003675">
    <property type="entry name" value="Rce1/LyrA-like_dom"/>
</dbReference>
<dbReference type="EC" id="3.4.24.-" evidence="3"/>
<dbReference type="GO" id="GO:0004175">
    <property type="term" value="F:endopeptidase activity"/>
    <property type="evidence" value="ECO:0007669"/>
    <property type="project" value="UniProtKB-ARBA"/>
</dbReference>
<dbReference type="Pfam" id="PF02517">
    <property type="entry name" value="Rce1-like"/>
    <property type="match status" value="1"/>
</dbReference>
<keyword evidence="3" id="KW-0645">Protease</keyword>
<reference evidence="3 4" key="1">
    <citation type="submission" date="2021-05" db="EMBL/GenBank/DDBJ databases">
        <title>A Polyphasic approach of four new species of the genus Ohtaekwangia: Ohtaekwangia histidinii sp. nov., Ohtaekwangia cretensis sp. nov., Ohtaekwangia indiensis sp. nov., Ohtaekwangia reichenbachii sp. nov. from diverse environment.</title>
        <authorList>
            <person name="Octaviana S."/>
        </authorList>
    </citation>
    <scope>NUCLEOTIDE SEQUENCE [LARGE SCALE GENOMIC DNA]</scope>
    <source>
        <strain evidence="3 4">PWU5</strain>
    </source>
</reference>
<evidence type="ECO:0000259" key="2">
    <source>
        <dbReference type="Pfam" id="PF02517"/>
    </source>
</evidence>
<proteinExistence type="predicted"/>
<feature type="transmembrane region" description="Helical" evidence="1">
    <location>
        <begin position="199"/>
        <end position="216"/>
    </location>
</feature>
<feature type="transmembrane region" description="Helical" evidence="1">
    <location>
        <begin position="155"/>
        <end position="171"/>
    </location>
</feature>
<dbReference type="PANTHER" id="PTHR36435:SF1">
    <property type="entry name" value="CAAX AMINO TERMINAL PROTEASE FAMILY PROTEIN"/>
    <property type="match status" value="1"/>
</dbReference>
<dbReference type="EMBL" id="JAHESE010000002">
    <property type="protein sequence ID" value="MBT1707394.1"/>
    <property type="molecule type" value="Genomic_DNA"/>
</dbReference>
<feature type="transmembrane region" description="Helical" evidence="1">
    <location>
        <begin position="83"/>
        <end position="105"/>
    </location>
</feature>
<feature type="transmembrane region" description="Helical" evidence="1">
    <location>
        <begin position="12"/>
        <end position="32"/>
    </location>
</feature>
<keyword evidence="3" id="KW-0482">Metalloprotease</keyword>
<dbReference type="InterPro" id="IPR052710">
    <property type="entry name" value="CAAX_protease"/>
</dbReference>
<name>A0AAP2DVY4_9BACT</name>
<feature type="transmembrane region" description="Helical" evidence="1">
    <location>
        <begin position="236"/>
        <end position="258"/>
    </location>
</feature>
<feature type="transmembrane region" description="Helical" evidence="1">
    <location>
        <begin position="177"/>
        <end position="194"/>
    </location>
</feature>
<keyword evidence="1" id="KW-0472">Membrane</keyword>
<keyword evidence="3" id="KW-0378">Hydrolase</keyword>
<dbReference type="PANTHER" id="PTHR36435">
    <property type="entry name" value="SLR1288 PROTEIN"/>
    <property type="match status" value="1"/>
</dbReference>
<gene>
    <name evidence="3" type="ORF">KK062_04130</name>
</gene>